<evidence type="ECO:0000313" key="7">
    <source>
        <dbReference type="Proteomes" id="UP001526426"/>
    </source>
</evidence>
<evidence type="ECO:0000259" key="5">
    <source>
        <dbReference type="SMART" id="SM00967"/>
    </source>
</evidence>
<evidence type="ECO:0000256" key="4">
    <source>
        <dbReference type="SAM" id="MobiDB-lite"/>
    </source>
</evidence>
<keyword evidence="7" id="KW-1185">Reference proteome</keyword>
<dbReference type="PANTHER" id="PTHR46429">
    <property type="entry name" value="23S RRNA (GUANOSINE-2'-O-)-METHYLTRANSFERASE RLMB"/>
    <property type="match status" value="1"/>
</dbReference>
<keyword evidence="2" id="KW-0489">Methyltransferase</keyword>
<dbReference type="Proteomes" id="UP001526426">
    <property type="component" value="Unassembled WGS sequence"/>
</dbReference>
<keyword evidence="3" id="KW-0808">Transferase</keyword>
<dbReference type="InterPro" id="IPR004441">
    <property type="entry name" value="rRNA_MeTrfase_TrmH"/>
</dbReference>
<dbReference type="SUPFAM" id="SSF75217">
    <property type="entry name" value="alpha/beta knot"/>
    <property type="match status" value="1"/>
</dbReference>
<dbReference type="Gene3D" id="3.30.1330.30">
    <property type="match status" value="1"/>
</dbReference>
<comment type="caution">
    <text evidence="6">The sequence shown here is derived from an EMBL/GenBank/DDBJ whole genome shotgun (WGS) entry which is preliminary data.</text>
</comment>
<dbReference type="CDD" id="cd18103">
    <property type="entry name" value="SpoU-like_RlmB"/>
    <property type="match status" value="1"/>
</dbReference>
<dbReference type="NCBIfam" id="TIGR00186">
    <property type="entry name" value="rRNA_methyl_3"/>
    <property type="match status" value="1"/>
</dbReference>
<feature type="compositionally biased region" description="Polar residues" evidence="4">
    <location>
        <begin position="47"/>
        <end position="57"/>
    </location>
</feature>
<dbReference type="InterPro" id="IPR029026">
    <property type="entry name" value="tRNA_m1G_MTases_N"/>
</dbReference>
<dbReference type="SMART" id="SM00967">
    <property type="entry name" value="SpoU_sub_bind"/>
    <property type="match status" value="1"/>
</dbReference>
<gene>
    <name evidence="6" type="primary">rlmB</name>
    <name evidence="6" type="ORF">K4A83_04075</name>
</gene>
<reference evidence="6 7" key="1">
    <citation type="submission" date="2021-08" db="EMBL/GenBank/DDBJ databases">
        <title>Draft genome sequence of Spirulina subsalsa with high tolerance to salinity and hype-accumulation of phycocyanin.</title>
        <authorList>
            <person name="Pei H."/>
            <person name="Jiang L."/>
        </authorList>
    </citation>
    <scope>NUCLEOTIDE SEQUENCE [LARGE SCALE GENOMIC DNA]</scope>
    <source>
        <strain evidence="6 7">FACHB-351</strain>
    </source>
</reference>
<feature type="region of interest" description="Disordered" evidence="4">
    <location>
        <begin position="1"/>
        <end position="101"/>
    </location>
</feature>
<sequence>MDLPRSSAKPSSARPTRGVGKPAGKRIRARVKGKPARRDRTFGEESFSAQNPSNRQGTPHRVTKRSEQPESQELGGRKKMISSGYHRNPLAKDPSETPENPDLIYGRHAVLAALESDRQLNRLWIIPRLRYDPHFHSLIEQAKAKGTVVDEVAPRRLEQMTQGANHQGVAAQVAPYTYWELADLITQAKSKTEHPVILVADGIEDPHNLGAMIRTAEAMGSQGLVIPQRRAVGITSGVSKAATGALENFPVARVVNLSRALEELKAAGFWIYGTTAGAETPLHKVKFEGAIALVIGSEGKGLNLLTQRNCDVLVSIPTTGKTPSLNASVATAMTLYEVYRQRWSEAVYLETVSE</sequence>
<dbReference type="Pfam" id="PF00588">
    <property type="entry name" value="SpoU_methylase"/>
    <property type="match status" value="1"/>
</dbReference>
<dbReference type="PANTHER" id="PTHR46429:SF1">
    <property type="entry name" value="23S RRNA (GUANOSINE-2'-O-)-METHYLTRANSFERASE RLMB"/>
    <property type="match status" value="1"/>
</dbReference>
<name>A0ABT3L394_9CYAN</name>
<accession>A0ABT3L394</accession>
<evidence type="ECO:0000313" key="6">
    <source>
        <dbReference type="EMBL" id="MCW6035455.1"/>
    </source>
</evidence>
<evidence type="ECO:0000256" key="3">
    <source>
        <dbReference type="ARBA" id="ARBA00022679"/>
    </source>
</evidence>
<dbReference type="InterPro" id="IPR001537">
    <property type="entry name" value="SpoU_MeTrfase"/>
</dbReference>
<comment type="similarity">
    <text evidence="1">Belongs to the class IV-like SAM-binding methyltransferase superfamily. RNA methyltransferase TrmH family.</text>
</comment>
<protein>
    <submittedName>
        <fullName evidence="6">23S rRNA (Guanosine(2251)-2'-O)-methyltransferase RlmB</fullName>
    </submittedName>
</protein>
<organism evidence="6 7">
    <name type="scientific">Spirulina subsalsa FACHB-351</name>
    <dbReference type="NCBI Taxonomy" id="234711"/>
    <lineage>
        <taxon>Bacteria</taxon>
        <taxon>Bacillati</taxon>
        <taxon>Cyanobacteriota</taxon>
        <taxon>Cyanophyceae</taxon>
        <taxon>Spirulinales</taxon>
        <taxon>Spirulinaceae</taxon>
        <taxon>Spirulina</taxon>
    </lineage>
</organism>
<feature type="domain" description="RNA 2-O ribose methyltransferase substrate binding" evidence="5">
    <location>
        <begin position="103"/>
        <end position="179"/>
    </location>
</feature>
<dbReference type="SUPFAM" id="SSF55315">
    <property type="entry name" value="L30e-like"/>
    <property type="match status" value="1"/>
</dbReference>
<dbReference type="InterPro" id="IPR013123">
    <property type="entry name" value="SpoU_subst-bd"/>
</dbReference>
<dbReference type="RefSeq" id="WP_265263141.1">
    <property type="nucleotide sequence ID" value="NZ_JAIHOM010000014.1"/>
</dbReference>
<dbReference type="InterPro" id="IPR029028">
    <property type="entry name" value="Alpha/beta_knot_MTases"/>
</dbReference>
<dbReference type="Gene3D" id="3.40.1280.10">
    <property type="match status" value="1"/>
</dbReference>
<feature type="compositionally biased region" description="Low complexity" evidence="4">
    <location>
        <begin position="1"/>
        <end position="15"/>
    </location>
</feature>
<evidence type="ECO:0000256" key="1">
    <source>
        <dbReference type="ARBA" id="ARBA00007228"/>
    </source>
</evidence>
<proteinExistence type="inferred from homology"/>
<dbReference type="InterPro" id="IPR029064">
    <property type="entry name" value="Ribosomal_eL30-like_sf"/>
</dbReference>
<dbReference type="Pfam" id="PF08032">
    <property type="entry name" value="SpoU_sub_bind"/>
    <property type="match status" value="1"/>
</dbReference>
<evidence type="ECO:0000256" key="2">
    <source>
        <dbReference type="ARBA" id="ARBA00022603"/>
    </source>
</evidence>
<dbReference type="EMBL" id="JAIHOM010000014">
    <property type="protein sequence ID" value="MCW6035455.1"/>
    <property type="molecule type" value="Genomic_DNA"/>
</dbReference>
<feature type="compositionally biased region" description="Basic residues" evidence="4">
    <location>
        <begin position="23"/>
        <end position="35"/>
    </location>
</feature>